<gene>
    <name evidence="2" type="ORF">H312_01941</name>
</gene>
<feature type="transmembrane region" description="Helical" evidence="1">
    <location>
        <begin position="40"/>
        <end position="60"/>
    </location>
</feature>
<proteinExistence type="predicted"/>
<dbReference type="HOGENOM" id="CLU_2072570_0_0_1"/>
<reference evidence="2 3" key="2">
    <citation type="submission" date="2014-03" db="EMBL/GenBank/DDBJ databases">
        <title>The Genome Sequence of Anncaliia algerae insect isolate PRA339.</title>
        <authorList>
            <consortium name="The Broad Institute Genome Sequencing Platform"/>
            <consortium name="The Broad Institute Genome Sequencing Center for Infectious Disease"/>
            <person name="Cuomo C."/>
            <person name="Becnel J."/>
            <person name="Sanscrainte N."/>
            <person name="Walker B."/>
            <person name="Young S.K."/>
            <person name="Zeng Q."/>
            <person name="Gargeya S."/>
            <person name="Fitzgerald M."/>
            <person name="Haas B."/>
            <person name="Abouelleil A."/>
            <person name="Alvarado L."/>
            <person name="Arachchi H.M."/>
            <person name="Berlin A.M."/>
            <person name="Chapman S.B."/>
            <person name="Dewar J."/>
            <person name="Goldberg J."/>
            <person name="Griggs A."/>
            <person name="Gujja S."/>
            <person name="Hansen M."/>
            <person name="Howarth C."/>
            <person name="Imamovic A."/>
            <person name="Larimer J."/>
            <person name="McCowan C."/>
            <person name="Murphy C."/>
            <person name="Neiman D."/>
            <person name="Pearson M."/>
            <person name="Priest M."/>
            <person name="Roberts A."/>
            <person name="Saif S."/>
            <person name="Shea T."/>
            <person name="Sisk P."/>
            <person name="Sykes S."/>
            <person name="Wortman J."/>
            <person name="Nusbaum C."/>
            <person name="Birren B."/>
        </authorList>
    </citation>
    <scope>NUCLEOTIDE SEQUENCE [LARGE SCALE GENOMIC DNA]</scope>
    <source>
        <strain evidence="2 3">PRA339</strain>
    </source>
</reference>
<evidence type="ECO:0000256" key="1">
    <source>
        <dbReference type="SAM" id="Phobius"/>
    </source>
</evidence>
<name>A0A059F0Y7_9MICR</name>
<keyword evidence="1" id="KW-1133">Transmembrane helix</keyword>
<dbReference type="EMBL" id="KK365169">
    <property type="protein sequence ID" value="KCZ80649.1"/>
    <property type="molecule type" value="Genomic_DNA"/>
</dbReference>
<keyword evidence="1" id="KW-0812">Transmembrane</keyword>
<organism evidence="2 3">
    <name type="scientific">Anncaliia algerae PRA339</name>
    <dbReference type="NCBI Taxonomy" id="1288291"/>
    <lineage>
        <taxon>Eukaryota</taxon>
        <taxon>Fungi</taxon>
        <taxon>Fungi incertae sedis</taxon>
        <taxon>Microsporidia</taxon>
        <taxon>Tubulinosematoidea</taxon>
        <taxon>Tubulinosematidae</taxon>
        <taxon>Anncaliia</taxon>
    </lineage>
</organism>
<keyword evidence="3" id="KW-1185">Reference proteome</keyword>
<sequence>MFILSLKMLLWPQILHLFLFYYIIALFFLAWPYYDIFSHILFKPYFDIFLYLISMNYIILYEAKYLNWLHAHRLLCFSYKYDLPNLHIRILSKPYKDLIYGFTRSILFMCSTISSKKY</sequence>
<reference evidence="3" key="1">
    <citation type="submission" date="2013-02" db="EMBL/GenBank/DDBJ databases">
        <authorList>
            <consortium name="The Broad Institute Genome Sequencing Platform"/>
            <person name="Cuomo C."/>
            <person name="Becnel J."/>
            <person name="Sanscrainte N."/>
            <person name="Walker B."/>
            <person name="Young S.K."/>
            <person name="Zeng Q."/>
            <person name="Gargeya S."/>
            <person name="Fitzgerald M."/>
            <person name="Haas B."/>
            <person name="Abouelleil A."/>
            <person name="Alvarado L."/>
            <person name="Arachchi H.M."/>
            <person name="Berlin A.M."/>
            <person name="Chapman S.B."/>
            <person name="Dewar J."/>
            <person name="Goldberg J."/>
            <person name="Griggs A."/>
            <person name="Gujja S."/>
            <person name="Hansen M."/>
            <person name="Howarth C."/>
            <person name="Imamovic A."/>
            <person name="Larimer J."/>
            <person name="McCowan C."/>
            <person name="Murphy C."/>
            <person name="Neiman D."/>
            <person name="Pearson M."/>
            <person name="Priest M."/>
            <person name="Roberts A."/>
            <person name="Saif S."/>
            <person name="Shea T."/>
            <person name="Sisk P."/>
            <person name="Sykes S."/>
            <person name="Wortman J."/>
            <person name="Nusbaum C."/>
            <person name="Birren B."/>
        </authorList>
    </citation>
    <scope>NUCLEOTIDE SEQUENCE [LARGE SCALE GENOMIC DNA]</scope>
    <source>
        <strain evidence="3">PRA339</strain>
    </source>
</reference>
<feature type="transmembrane region" description="Helical" evidence="1">
    <location>
        <begin position="14"/>
        <end position="34"/>
    </location>
</feature>
<dbReference type="Proteomes" id="UP000030655">
    <property type="component" value="Unassembled WGS sequence"/>
</dbReference>
<accession>A0A059F0Y7</accession>
<evidence type="ECO:0000313" key="3">
    <source>
        <dbReference type="Proteomes" id="UP000030655"/>
    </source>
</evidence>
<dbReference type="VEuPathDB" id="MicrosporidiaDB:H312_01941"/>
<evidence type="ECO:0000313" key="2">
    <source>
        <dbReference type="EMBL" id="KCZ80649.1"/>
    </source>
</evidence>
<keyword evidence="1" id="KW-0472">Membrane</keyword>
<dbReference type="AlphaFoldDB" id="A0A059F0Y7"/>
<protein>
    <submittedName>
        <fullName evidence="2">Uncharacterized protein</fullName>
    </submittedName>
</protein>